<dbReference type="InterPro" id="IPR036236">
    <property type="entry name" value="Znf_C2H2_sf"/>
</dbReference>
<feature type="domain" description="C2H2-type" evidence="8">
    <location>
        <begin position="910"/>
        <end position="939"/>
    </location>
</feature>
<feature type="domain" description="C2H2-type" evidence="8">
    <location>
        <begin position="940"/>
        <end position="967"/>
    </location>
</feature>
<gene>
    <name evidence="9" type="ORF">ACEWY4_006588</name>
</gene>
<feature type="compositionally biased region" description="Polar residues" evidence="7">
    <location>
        <begin position="785"/>
        <end position="794"/>
    </location>
</feature>
<dbReference type="PROSITE" id="PS00028">
    <property type="entry name" value="ZINC_FINGER_C2H2_1"/>
    <property type="match status" value="7"/>
</dbReference>
<organism evidence="9 10">
    <name type="scientific">Coilia grayii</name>
    <name type="common">Gray's grenadier anchovy</name>
    <dbReference type="NCBI Taxonomy" id="363190"/>
    <lineage>
        <taxon>Eukaryota</taxon>
        <taxon>Metazoa</taxon>
        <taxon>Chordata</taxon>
        <taxon>Craniata</taxon>
        <taxon>Vertebrata</taxon>
        <taxon>Euteleostomi</taxon>
        <taxon>Actinopterygii</taxon>
        <taxon>Neopterygii</taxon>
        <taxon>Teleostei</taxon>
        <taxon>Clupei</taxon>
        <taxon>Clupeiformes</taxon>
        <taxon>Clupeoidei</taxon>
        <taxon>Engraulidae</taxon>
        <taxon>Coilinae</taxon>
        <taxon>Coilia</taxon>
    </lineage>
</organism>
<feature type="region of interest" description="Disordered" evidence="7">
    <location>
        <begin position="785"/>
        <end position="804"/>
    </location>
</feature>
<keyword evidence="4 6" id="KW-0863">Zinc-finger</keyword>
<dbReference type="Pfam" id="PF00096">
    <property type="entry name" value="zf-C2H2"/>
    <property type="match status" value="6"/>
</dbReference>
<keyword evidence="10" id="KW-1185">Reference proteome</keyword>
<feature type="domain" description="C2H2-type" evidence="8">
    <location>
        <begin position="968"/>
        <end position="995"/>
    </location>
</feature>
<feature type="compositionally biased region" description="Polar residues" evidence="7">
    <location>
        <begin position="181"/>
        <end position="192"/>
    </location>
</feature>
<dbReference type="Gene3D" id="3.30.160.60">
    <property type="entry name" value="Classic Zinc Finger"/>
    <property type="match status" value="7"/>
</dbReference>
<proteinExistence type="inferred from homology"/>
<dbReference type="FunFam" id="3.30.160.60:FF:000151">
    <property type="entry name" value="Zinc finger and SCAN domain-containing 21"/>
    <property type="match status" value="1"/>
</dbReference>
<dbReference type="FunFam" id="3.30.160.60:FF:000634">
    <property type="entry name" value="Zinc finger X-chromosomal protein"/>
    <property type="match status" value="1"/>
</dbReference>
<reference evidence="9 10" key="1">
    <citation type="submission" date="2024-09" db="EMBL/GenBank/DDBJ databases">
        <title>A chromosome-level genome assembly of Gray's grenadier anchovy, Coilia grayii.</title>
        <authorList>
            <person name="Fu Z."/>
        </authorList>
    </citation>
    <scope>NUCLEOTIDE SEQUENCE [LARGE SCALE GENOMIC DNA]</scope>
    <source>
        <strain evidence="9">G4</strain>
        <tissue evidence="9">Muscle</tissue>
    </source>
</reference>
<dbReference type="AlphaFoldDB" id="A0ABD1KED5"/>
<name>A0ABD1KED5_9TELE</name>
<dbReference type="InterPro" id="IPR013087">
    <property type="entry name" value="Znf_C2H2_type"/>
</dbReference>
<dbReference type="PANTHER" id="PTHR19818:SF139">
    <property type="entry name" value="PAIR-RULE PROTEIN ODD-PAIRED"/>
    <property type="match status" value="1"/>
</dbReference>
<feature type="domain" description="C2H2-type" evidence="8">
    <location>
        <begin position="882"/>
        <end position="909"/>
    </location>
</feature>
<accession>A0ABD1KED5</accession>
<feature type="domain" description="C2H2-type" evidence="8">
    <location>
        <begin position="996"/>
        <end position="1023"/>
    </location>
</feature>
<dbReference type="PANTHER" id="PTHR19818">
    <property type="entry name" value="ZINC FINGER PROTEIN ZIC AND GLI"/>
    <property type="match status" value="1"/>
</dbReference>
<dbReference type="GO" id="GO:0008270">
    <property type="term" value="F:zinc ion binding"/>
    <property type="evidence" value="ECO:0007669"/>
    <property type="project" value="UniProtKB-KW"/>
</dbReference>
<feature type="domain" description="C2H2-type" evidence="8">
    <location>
        <begin position="826"/>
        <end position="853"/>
    </location>
</feature>
<dbReference type="GO" id="GO:0045944">
    <property type="term" value="P:positive regulation of transcription by RNA polymerase II"/>
    <property type="evidence" value="ECO:0007669"/>
    <property type="project" value="UniProtKB-ARBA"/>
</dbReference>
<dbReference type="FunFam" id="3.30.160.60:FF:000630">
    <property type="entry name" value="Zinc finger protein 180"/>
    <property type="match status" value="1"/>
</dbReference>
<feature type="compositionally biased region" description="Basic and acidic residues" evidence="7">
    <location>
        <begin position="210"/>
        <end position="224"/>
    </location>
</feature>
<evidence type="ECO:0000256" key="5">
    <source>
        <dbReference type="ARBA" id="ARBA00022833"/>
    </source>
</evidence>
<sequence length="1023" mass="112942">MKDPGNFRRQFTSMMEKLLHNAVSETFQLFESSVQELKAEIVQVKKDYDGMKDKLNISDDTRSYLYLGNVSNLTTKDNLRKCDIGVQCAGPTLVDSSCSPCFQNQDNKSTLQDLCPSLSEEENRRLTLVLIKQEALDLDDHTSGFFLLKQEDGEPKLVRKQPIKDIPQEVFVSSGVHRKTTFNQSSESTPSLTRRDVEDDSSPVPTIRNTEVRNDESESSEANEKRLSLIKKATFSAPTPAMEKQAVTSPQSQTVSTDSPALHFSQIPNEDLACSIGQSQSKIHLSLHPDSKTSFSLLRKATFIAPTPAMEKQAVTSFQSQTVCIDSPALHFSQANEDSVGQSRSKIYSVLQPVSILPPKSATPSQVSHFPAEFPGLLSELRSNQVARITNPSPASHTISQGQVQYQQIEMQVSRQQAPPFQGLPQTSEFPNSQPDIIVSASQILFSAGISQPVFSPLQPCCKPVSSNLPIPPTLHTVQSQAHSNHWPPIQEQITTQTQVLAPTMHFPGPVMPHGQPNTGKHSQTQPRFTHMLTSPLPPFASFRNITKSPSVIANMPSSPYLQASADTTGILPGPLPQASPPILSSVAPLPHNPSSFQGQSNTPAVSLQLGASPCPVSSLMHLGPSTTYSAPCSVSPHMHPVTHLSSFPPCPVQSMPSFPVEHHPSDPSDHMLLSNLLPSSTPALMPVTTPSVSADQCLNPDPIHSSPPVHSAPVSCQPSTETPEVPLSYPLQSFFEYLDPVHDLEEEPTSTMVHTPNTMAEHALSEHVSSASSQQCVPLTQLGTLHQPPSVTPDQLKEDPKDVDKEMKKISLAKTDKIPSWKKNTKCEVCGRVLSTAFALADHLKTHTGEKPFSCDQCGKAFGTMRVLKRHVQTHTKEKRYRCPECDKTFVYQSSLLKHQRLHIGKKPFACTVLDCDKRFFNKSDRKIHMRIHTEERPFSCMQCGKKFKHRLALKYHEELHTGEKRHHCPICDKAFVGLSAVKRHRLVHTGEKPYECPVCGKKFTQSGHMKNHVKSQHNNAK</sequence>
<comment type="similarity">
    <text evidence="1">Belongs to the krueppel C2H2-type zinc-finger protein family.</text>
</comment>
<protein>
    <recommendedName>
        <fullName evidence="8">C2H2-type domain-containing protein</fullName>
    </recommendedName>
</protein>
<dbReference type="PROSITE" id="PS50157">
    <property type="entry name" value="ZINC_FINGER_C2H2_2"/>
    <property type="match status" value="7"/>
</dbReference>
<evidence type="ECO:0000256" key="3">
    <source>
        <dbReference type="ARBA" id="ARBA00022737"/>
    </source>
</evidence>
<keyword evidence="2" id="KW-0479">Metal-binding</keyword>
<evidence type="ECO:0000256" key="1">
    <source>
        <dbReference type="ARBA" id="ARBA00006991"/>
    </source>
</evidence>
<dbReference type="FunFam" id="3.30.160.60:FF:000446">
    <property type="entry name" value="Zinc finger protein"/>
    <property type="match status" value="2"/>
</dbReference>
<dbReference type="GO" id="GO:0005634">
    <property type="term" value="C:nucleus"/>
    <property type="evidence" value="ECO:0007669"/>
    <property type="project" value="UniProtKB-ARBA"/>
</dbReference>
<dbReference type="GO" id="GO:0000976">
    <property type="term" value="F:transcription cis-regulatory region binding"/>
    <property type="evidence" value="ECO:0007669"/>
    <property type="project" value="UniProtKB-ARBA"/>
</dbReference>
<dbReference type="EMBL" id="JBHFQA010000006">
    <property type="protein sequence ID" value="KAL2097381.1"/>
    <property type="molecule type" value="Genomic_DNA"/>
</dbReference>
<keyword evidence="3" id="KW-0677">Repeat</keyword>
<evidence type="ECO:0000313" key="9">
    <source>
        <dbReference type="EMBL" id="KAL2097381.1"/>
    </source>
</evidence>
<feature type="compositionally biased region" description="Polar residues" evidence="7">
    <location>
        <begin position="246"/>
        <end position="258"/>
    </location>
</feature>
<dbReference type="SUPFAM" id="SSF57667">
    <property type="entry name" value="beta-beta-alpha zinc fingers"/>
    <property type="match status" value="4"/>
</dbReference>
<dbReference type="GO" id="GO:0000981">
    <property type="term" value="F:DNA-binding transcription factor activity, RNA polymerase II-specific"/>
    <property type="evidence" value="ECO:0007669"/>
    <property type="project" value="UniProtKB-ARBA"/>
</dbReference>
<feature type="region of interest" description="Disordered" evidence="7">
    <location>
        <begin position="238"/>
        <end position="258"/>
    </location>
</feature>
<dbReference type="InterPro" id="IPR050329">
    <property type="entry name" value="GLI_C2H2-zinc-finger"/>
</dbReference>
<dbReference type="FunFam" id="3.30.160.60:FF:000538">
    <property type="entry name" value="zinc finger protein 853"/>
    <property type="match status" value="1"/>
</dbReference>
<keyword evidence="5" id="KW-0862">Zinc</keyword>
<evidence type="ECO:0000256" key="2">
    <source>
        <dbReference type="ARBA" id="ARBA00022723"/>
    </source>
</evidence>
<feature type="domain" description="C2H2-type" evidence="8">
    <location>
        <begin position="854"/>
        <end position="881"/>
    </location>
</feature>
<evidence type="ECO:0000313" key="10">
    <source>
        <dbReference type="Proteomes" id="UP001591681"/>
    </source>
</evidence>
<dbReference type="SMART" id="SM00355">
    <property type="entry name" value="ZnF_C2H2"/>
    <property type="match status" value="7"/>
</dbReference>
<comment type="caution">
    <text evidence="9">The sequence shown here is derived from an EMBL/GenBank/DDBJ whole genome shotgun (WGS) entry which is preliminary data.</text>
</comment>
<feature type="region of interest" description="Disordered" evidence="7">
    <location>
        <begin position="177"/>
        <end position="224"/>
    </location>
</feature>
<evidence type="ECO:0000256" key="4">
    <source>
        <dbReference type="ARBA" id="ARBA00022771"/>
    </source>
</evidence>
<evidence type="ECO:0000256" key="6">
    <source>
        <dbReference type="PROSITE-ProRule" id="PRU00042"/>
    </source>
</evidence>
<evidence type="ECO:0000256" key="7">
    <source>
        <dbReference type="SAM" id="MobiDB-lite"/>
    </source>
</evidence>
<dbReference type="Proteomes" id="UP001591681">
    <property type="component" value="Unassembled WGS sequence"/>
</dbReference>
<evidence type="ECO:0000259" key="8">
    <source>
        <dbReference type="PROSITE" id="PS50157"/>
    </source>
</evidence>